<feature type="compositionally biased region" description="Polar residues" evidence="4">
    <location>
        <begin position="320"/>
        <end position="338"/>
    </location>
</feature>
<feature type="region of interest" description="Disordered" evidence="4">
    <location>
        <begin position="89"/>
        <end position="162"/>
    </location>
</feature>
<sequence length="438" mass="47501">EIMRNLVRRYVTKEQRNADNQGVTEDDVNEIKQDISAFRFELIEIMKNSGFNTSTASDQMQGGISKGTGGKKGRQKERRLMKGFDIGVVKQPPNKASHKADLETSNKSPRSHWIKLANLANGKKQAKGSRWPYSERSQSVESLGSEVTSEAEATHNESTSSASSVISHAASTAGVAVTLSDDDESVRCDRATNTDTPALKWSKIRKWSKLGELNLPHRLRMAFQDTVPERDASHPPSGIRHQQPTRAHLSDAPKKAKARRTVSAPAPSAHAKHPPLTAKSPANAPYASIPSVSVSVQNNTTRTLNTLSGKLEGVEDPASAGSSTLNSPSSPKTPNIRLQESFRVPTVHIEEEVVVKGTSKKALYGRKEGSLPKKDSDISLRATSPENFSATLSLTSPTEILASSQTESPHKPSNGTLGMISSVYGIEPVNKEMRTGWI</sequence>
<evidence type="ECO:0000313" key="5">
    <source>
        <dbReference type="EMBL" id="CFW94206.1"/>
    </source>
</evidence>
<dbReference type="GO" id="GO:0070679">
    <property type="term" value="F:inositol 1,4,5 trisphosphate binding"/>
    <property type="evidence" value="ECO:0007669"/>
    <property type="project" value="TreeGrafter"/>
</dbReference>
<organism evidence="5">
    <name type="scientific">Cupiennius salei</name>
    <name type="common">American wandering spider</name>
    <dbReference type="NCBI Taxonomy" id="6928"/>
    <lineage>
        <taxon>Eukaryota</taxon>
        <taxon>Metazoa</taxon>
        <taxon>Ecdysozoa</taxon>
        <taxon>Arthropoda</taxon>
        <taxon>Chelicerata</taxon>
        <taxon>Arachnida</taxon>
        <taxon>Araneae</taxon>
        <taxon>Araneomorphae</taxon>
        <taxon>Entelegynae</taxon>
        <taxon>Lycosoidea</taxon>
        <taxon>Ctenidae</taxon>
        <taxon>Cupiennius</taxon>
    </lineage>
</organism>
<keyword evidence="1" id="KW-0813">Transport</keyword>
<proteinExistence type="evidence at transcript level"/>
<feature type="compositionally biased region" description="Polar residues" evidence="4">
    <location>
        <begin position="135"/>
        <end position="148"/>
    </location>
</feature>
<dbReference type="PANTHER" id="PTHR10117:SF54">
    <property type="entry name" value="TRANSIENT RECEPTOR POTENTIAL-GAMMA PROTEIN"/>
    <property type="match status" value="1"/>
</dbReference>
<dbReference type="GO" id="GO:0034703">
    <property type="term" value="C:cation channel complex"/>
    <property type="evidence" value="ECO:0007669"/>
    <property type="project" value="TreeGrafter"/>
</dbReference>
<keyword evidence="3" id="KW-0407">Ion channel</keyword>
<dbReference type="PANTHER" id="PTHR10117">
    <property type="entry name" value="TRANSIENT RECEPTOR POTENTIAL CHANNEL"/>
    <property type="match status" value="1"/>
</dbReference>
<feature type="region of interest" description="Disordered" evidence="4">
    <location>
        <begin position="52"/>
        <end position="76"/>
    </location>
</feature>
<keyword evidence="2" id="KW-0406">Ion transport</keyword>
<accession>A0A0F7VJD0</accession>
<evidence type="ECO:0000256" key="1">
    <source>
        <dbReference type="ARBA" id="ARBA00022448"/>
    </source>
</evidence>
<protein>
    <submittedName>
        <fullName evidence="5">Csa-Trp4</fullName>
    </submittedName>
</protein>
<dbReference type="CDD" id="cd23650">
    <property type="entry name" value="TRP_CaM_bind1"/>
    <property type="match status" value="1"/>
</dbReference>
<gene>
    <name evidence="5" type="primary">Csa-Trp4</name>
</gene>
<dbReference type="AlphaFoldDB" id="A0A0F7VJD0"/>
<dbReference type="GO" id="GO:0051480">
    <property type="term" value="P:regulation of cytosolic calcium ion concentration"/>
    <property type="evidence" value="ECO:0007669"/>
    <property type="project" value="TreeGrafter"/>
</dbReference>
<name>A0A0F7VJD0_CUPSA</name>
<feature type="region of interest" description="Disordered" evidence="4">
    <location>
        <begin position="307"/>
        <end position="338"/>
    </location>
</feature>
<evidence type="ECO:0000256" key="3">
    <source>
        <dbReference type="ARBA" id="ARBA00023303"/>
    </source>
</evidence>
<feature type="region of interest" description="Disordered" evidence="4">
    <location>
        <begin position="228"/>
        <end position="284"/>
    </location>
</feature>
<dbReference type="GO" id="GO:0005886">
    <property type="term" value="C:plasma membrane"/>
    <property type="evidence" value="ECO:0007669"/>
    <property type="project" value="TreeGrafter"/>
</dbReference>
<dbReference type="EMBL" id="LN830697">
    <property type="protein sequence ID" value="CFW94206.1"/>
    <property type="molecule type" value="mRNA"/>
</dbReference>
<evidence type="ECO:0000256" key="4">
    <source>
        <dbReference type="SAM" id="MobiDB-lite"/>
    </source>
</evidence>
<evidence type="ECO:0000256" key="2">
    <source>
        <dbReference type="ARBA" id="ARBA00023065"/>
    </source>
</evidence>
<reference evidence="5" key="1">
    <citation type="submission" date="2015-03" db="EMBL/GenBank/DDBJ databases">
        <title>Different light-mediated pathways in the principle and secondary eyes of a spider and the eyes of an onychophoran.</title>
        <authorList>
            <person name="Samadi L."/>
            <person name="Schmid A."/>
            <person name="Eriksson B.J."/>
        </authorList>
    </citation>
    <scope>NUCLEOTIDE SEQUENCE</scope>
    <source>
        <strain evidence="5">Cs3</strain>
    </source>
</reference>
<dbReference type="GO" id="GO:0015279">
    <property type="term" value="F:store-operated calcium channel activity"/>
    <property type="evidence" value="ECO:0007669"/>
    <property type="project" value="TreeGrafter"/>
</dbReference>
<dbReference type="InterPro" id="IPR002153">
    <property type="entry name" value="TRPC_channel"/>
</dbReference>
<feature type="non-terminal residue" evidence="5">
    <location>
        <position position="1"/>
    </location>
</feature>